<keyword evidence="4" id="KW-0949">S-adenosyl-L-methionine</keyword>
<dbReference type="GO" id="GO:0102559">
    <property type="term" value="F:peptide chain release factor N(5)-glutamine methyltransferase activity"/>
    <property type="evidence" value="ECO:0007669"/>
    <property type="project" value="UniProtKB-EC"/>
</dbReference>
<dbReference type="InterPro" id="IPR029063">
    <property type="entry name" value="SAM-dependent_MTases_sf"/>
</dbReference>
<keyword evidence="3" id="KW-0808">Transferase</keyword>
<dbReference type="PROSITE" id="PS00092">
    <property type="entry name" value="N6_MTASE"/>
    <property type="match status" value="1"/>
</dbReference>
<evidence type="ECO:0000313" key="8">
    <source>
        <dbReference type="Proteomes" id="UP000094801"/>
    </source>
</evidence>
<dbReference type="InterPro" id="IPR002052">
    <property type="entry name" value="DNA_methylase_N6_adenine_CS"/>
</dbReference>
<reference evidence="8" key="1">
    <citation type="submission" date="2016-04" db="EMBL/GenBank/DDBJ databases">
        <title>Comparative genomics of biotechnologically important yeasts.</title>
        <authorList>
            <consortium name="DOE Joint Genome Institute"/>
            <person name="Riley R."/>
            <person name="Haridas S."/>
            <person name="Wolfe K.H."/>
            <person name="Lopes M.R."/>
            <person name="Hittinger C.T."/>
            <person name="Goker M."/>
            <person name="Salamov A."/>
            <person name="Wisecaver J."/>
            <person name="Long T.M."/>
            <person name="Aerts A.L."/>
            <person name="Barry K."/>
            <person name="Choi C."/>
            <person name="Clum A."/>
            <person name="Coughlan A.Y."/>
            <person name="Deshpande S."/>
            <person name="Douglass A.P."/>
            <person name="Hanson S.J."/>
            <person name="Klenk H.-P."/>
            <person name="Labutti K."/>
            <person name="Lapidus A."/>
            <person name="Lindquist E."/>
            <person name="Lipzen A."/>
            <person name="Meier-Kolthoff J.P."/>
            <person name="Ohm R.A."/>
            <person name="Otillar R.P."/>
            <person name="Pangilinan J."/>
            <person name="Peng Y."/>
            <person name="Rokas A."/>
            <person name="Rosa C.A."/>
            <person name="Scheuner C."/>
            <person name="Sibirny A.A."/>
            <person name="Slot J.C."/>
            <person name="Stielow J.B."/>
            <person name="Sun H."/>
            <person name="Kurtzman C.P."/>
            <person name="Blackwell M."/>
            <person name="Grigoriev I.V."/>
            <person name="Jeffries T.W."/>
        </authorList>
    </citation>
    <scope>NUCLEOTIDE SEQUENCE [LARGE SCALE GENOMIC DNA]</scope>
    <source>
        <strain evidence="8">NRRL YB-2248</strain>
    </source>
</reference>
<evidence type="ECO:0000259" key="6">
    <source>
        <dbReference type="Pfam" id="PF05175"/>
    </source>
</evidence>
<dbReference type="InterPro" id="IPR007848">
    <property type="entry name" value="Small_mtfrase_dom"/>
</dbReference>
<dbReference type="AlphaFoldDB" id="A0A1E4T874"/>
<keyword evidence="8" id="KW-1185">Reference proteome</keyword>
<comment type="catalytic activity">
    <reaction evidence="5">
        <text>L-glutaminyl-[peptide chain release factor] + S-adenosyl-L-methionine = N(5)-methyl-L-glutaminyl-[peptide chain release factor] + S-adenosyl-L-homocysteine + H(+)</text>
        <dbReference type="Rhea" id="RHEA:42896"/>
        <dbReference type="Rhea" id="RHEA-COMP:10271"/>
        <dbReference type="Rhea" id="RHEA-COMP:10272"/>
        <dbReference type="ChEBI" id="CHEBI:15378"/>
        <dbReference type="ChEBI" id="CHEBI:30011"/>
        <dbReference type="ChEBI" id="CHEBI:57856"/>
        <dbReference type="ChEBI" id="CHEBI:59789"/>
        <dbReference type="ChEBI" id="CHEBI:61891"/>
        <dbReference type="EC" id="2.1.1.297"/>
    </reaction>
</comment>
<dbReference type="InterPro" id="IPR004556">
    <property type="entry name" value="HemK-like"/>
</dbReference>
<dbReference type="Proteomes" id="UP000094801">
    <property type="component" value="Unassembled WGS sequence"/>
</dbReference>
<dbReference type="Gene3D" id="3.40.50.150">
    <property type="entry name" value="Vaccinia Virus protein VP39"/>
    <property type="match status" value="1"/>
</dbReference>
<dbReference type="PANTHER" id="PTHR18895:SF74">
    <property type="entry name" value="MTRF1L RELEASE FACTOR GLUTAMINE METHYLTRANSFERASE"/>
    <property type="match status" value="1"/>
</dbReference>
<evidence type="ECO:0000256" key="5">
    <source>
        <dbReference type="ARBA" id="ARBA00048391"/>
    </source>
</evidence>
<name>A0A1E4T874_9ASCO</name>
<dbReference type="PANTHER" id="PTHR18895">
    <property type="entry name" value="HEMK METHYLTRANSFERASE"/>
    <property type="match status" value="1"/>
</dbReference>
<dbReference type="GO" id="GO:0032259">
    <property type="term" value="P:methylation"/>
    <property type="evidence" value="ECO:0007669"/>
    <property type="project" value="UniProtKB-KW"/>
</dbReference>
<evidence type="ECO:0000256" key="1">
    <source>
        <dbReference type="ARBA" id="ARBA00012771"/>
    </source>
</evidence>
<protein>
    <recommendedName>
        <fullName evidence="1">peptide chain release factor N(5)-glutamine methyltransferase</fullName>
        <ecNumber evidence="1">2.1.1.297</ecNumber>
    </recommendedName>
</protein>
<proteinExistence type="predicted"/>
<dbReference type="EMBL" id="KV453847">
    <property type="protein sequence ID" value="ODV87943.1"/>
    <property type="molecule type" value="Genomic_DNA"/>
</dbReference>
<accession>A0A1E4T874</accession>
<dbReference type="EC" id="2.1.1.297" evidence="1"/>
<dbReference type="STRING" id="983967.A0A1E4T874"/>
<dbReference type="GO" id="GO:0003676">
    <property type="term" value="F:nucleic acid binding"/>
    <property type="evidence" value="ECO:0007669"/>
    <property type="project" value="InterPro"/>
</dbReference>
<gene>
    <name evidence="7" type="ORF">CANARDRAFT_192857</name>
</gene>
<dbReference type="OrthoDB" id="269872at2759"/>
<dbReference type="InterPro" id="IPR050320">
    <property type="entry name" value="N5-glutamine_MTase"/>
</dbReference>
<evidence type="ECO:0000256" key="4">
    <source>
        <dbReference type="ARBA" id="ARBA00022691"/>
    </source>
</evidence>
<dbReference type="GO" id="GO:0005739">
    <property type="term" value="C:mitochondrion"/>
    <property type="evidence" value="ECO:0007669"/>
    <property type="project" value="TreeGrafter"/>
</dbReference>
<sequence length="296" mass="33317">MKLPSTLTPKNLLSILTKSLPEEQAAQELRWIQQELPSSSWLEAVIQRSNYKPLQYILGTQPFGNLELNCKEGVLIPRNDTEEWCIELQTVLKETKLTGLPNKLNVLDYCTGTGCIALSLAENQLADIVNSVTAVDYNPLAITLSQENLIKHRALVSSDVNFVLGDLLKRYIPPMKYDIDLLVSNPPYIPKQHLNIDGGVEQSVLQYEPQDALLGDLEFYDALADMAVKLKANAFVFELGYLKQAFEVKEKLNYYTGVGNTWQCGIRYDSGGGIRNVVGWRHKDLRTLGKMCHEMI</sequence>
<evidence type="ECO:0000256" key="3">
    <source>
        <dbReference type="ARBA" id="ARBA00022679"/>
    </source>
</evidence>
<evidence type="ECO:0000256" key="2">
    <source>
        <dbReference type="ARBA" id="ARBA00022603"/>
    </source>
</evidence>
<dbReference type="NCBIfam" id="TIGR00536">
    <property type="entry name" value="hemK_fam"/>
    <property type="match status" value="1"/>
</dbReference>
<evidence type="ECO:0000313" key="7">
    <source>
        <dbReference type="EMBL" id="ODV87943.1"/>
    </source>
</evidence>
<dbReference type="SUPFAM" id="SSF53335">
    <property type="entry name" value="S-adenosyl-L-methionine-dependent methyltransferases"/>
    <property type="match status" value="1"/>
</dbReference>
<dbReference type="Pfam" id="PF05175">
    <property type="entry name" value="MTS"/>
    <property type="match status" value="1"/>
</dbReference>
<dbReference type="CDD" id="cd02440">
    <property type="entry name" value="AdoMet_MTases"/>
    <property type="match status" value="1"/>
</dbReference>
<keyword evidence="2" id="KW-0489">Methyltransferase</keyword>
<organism evidence="7 8">
    <name type="scientific">[Candida] arabinofermentans NRRL YB-2248</name>
    <dbReference type="NCBI Taxonomy" id="983967"/>
    <lineage>
        <taxon>Eukaryota</taxon>
        <taxon>Fungi</taxon>
        <taxon>Dikarya</taxon>
        <taxon>Ascomycota</taxon>
        <taxon>Saccharomycotina</taxon>
        <taxon>Pichiomycetes</taxon>
        <taxon>Pichiales</taxon>
        <taxon>Pichiaceae</taxon>
        <taxon>Ogataea</taxon>
        <taxon>Ogataea/Candida clade</taxon>
    </lineage>
</organism>
<feature type="domain" description="Methyltransferase small" evidence="6">
    <location>
        <begin position="102"/>
        <end position="193"/>
    </location>
</feature>